<proteinExistence type="predicted"/>
<dbReference type="WBParaSite" id="GPUH_0001919501-mRNA-1">
    <property type="protein sequence ID" value="GPUH_0001919501-mRNA-1"/>
    <property type="gene ID" value="GPUH_0001919501"/>
</dbReference>
<dbReference type="EMBL" id="UYRT01088043">
    <property type="protein sequence ID" value="VDN33301.1"/>
    <property type="molecule type" value="Genomic_DNA"/>
</dbReference>
<reference evidence="2 3" key="2">
    <citation type="submission" date="2018-11" db="EMBL/GenBank/DDBJ databases">
        <authorList>
            <consortium name="Pathogen Informatics"/>
        </authorList>
    </citation>
    <scope>NUCLEOTIDE SEQUENCE [LARGE SCALE GENOMIC DNA]</scope>
</reference>
<accession>A0A183EDX9</accession>
<keyword evidence="3" id="KW-1185">Reference proteome</keyword>
<dbReference type="Proteomes" id="UP000271098">
    <property type="component" value="Unassembled WGS sequence"/>
</dbReference>
<feature type="transmembrane region" description="Helical" evidence="1">
    <location>
        <begin position="35"/>
        <end position="56"/>
    </location>
</feature>
<evidence type="ECO:0000313" key="2">
    <source>
        <dbReference type="EMBL" id="VDN33301.1"/>
    </source>
</evidence>
<dbReference type="AlphaFoldDB" id="A0A183EDX9"/>
<keyword evidence="1" id="KW-0812">Transmembrane</keyword>
<evidence type="ECO:0000256" key="1">
    <source>
        <dbReference type="SAM" id="Phobius"/>
    </source>
</evidence>
<evidence type="ECO:0000313" key="4">
    <source>
        <dbReference type="WBParaSite" id="GPUH_0001919501-mRNA-1"/>
    </source>
</evidence>
<evidence type="ECO:0000313" key="3">
    <source>
        <dbReference type="Proteomes" id="UP000271098"/>
    </source>
</evidence>
<protein>
    <submittedName>
        <fullName evidence="4">MARVEL domain-containing protein</fullName>
    </submittedName>
</protein>
<sequence>MGMGHRALFVWVLLLLALIFLVVYLDGGLDGEPSLFFAVLLFFDAIFLSLIAIRVVRHYQICGVGRRRAAVYSIKIWRDPGVLACSAILAIPFCADCRNDTSSYKHT</sequence>
<reference evidence="4" key="1">
    <citation type="submission" date="2016-06" db="UniProtKB">
        <authorList>
            <consortium name="WormBaseParasite"/>
        </authorList>
    </citation>
    <scope>IDENTIFICATION</scope>
</reference>
<gene>
    <name evidence="2" type="ORF">GPUH_LOCUS19171</name>
</gene>
<organism evidence="4">
    <name type="scientific">Gongylonema pulchrum</name>
    <dbReference type="NCBI Taxonomy" id="637853"/>
    <lineage>
        <taxon>Eukaryota</taxon>
        <taxon>Metazoa</taxon>
        <taxon>Ecdysozoa</taxon>
        <taxon>Nematoda</taxon>
        <taxon>Chromadorea</taxon>
        <taxon>Rhabditida</taxon>
        <taxon>Spirurina</taxon>
        <taxon>Spiruromorpha</taxon>
        <taxon>Spiruroidea</taxon>
        <taxon>Gongylonematidae</taxon>
        <taxon>Gongylonema</taxon>
    </lineage>
</organism>
<name>A0A183EDX9_9BILA</name>
<keyword evidence="1" id="KW-1133">Transmembrane helix</keyword>
<dbReference type="OrthoDB" id="5826832at2759"/>
<keyword evidence="1" id="KW-0472">Membrane</keyword>